<reference evidence="13" key="2">
    <citation type="submission" date="2021-04" db="EMBL/GenBank/DDBJ databases">
        <authorList>
            <person name="Gilroy R."/>
        </authorList>
    </citation>
    <scope>NUCLEOTIDE SEQUENCE</scope>
    <source>
        <strain evidence="13">Gambia15-2214</strain>
    </source>
</reference>
<dbReference type="EMBL" id="JAHLFV010000130">
    <property type="protein sequence ID" value="MBU3850002.1"/>
    <property type="molecule type" value="Genomic_DNA"/>
</dbReference>
<name>A0A9E2L3D0_9SPIR</name>
<feature type="transmembrane region" description="Helical" evidence="10">
    <location>
        <begin position="280"/>
        <end position="299"/>
    </location>
</feature>
<keyword evidence="8 10" id="KW-0472">Membrane</keyword>
<evidence type="ECO:0000256" key="7">
    <source>
        <dbReference type="ARBA" id="ARBA00022989"/>
    </source>
</evidence>
<evidence type="ECO:0000256" key="8">
    <source>
        <dbReference type="ARBA" id="ARBA00023136"/>
    </source>
</evidence>
<feature type="transmembrane region" description="Helical" evidence="10">
    <location>
        <begin position="189"/>
        <end position="207"/>
    </location>
</feature>
<evidence type="ECO:0000256" key="5">
    <source>
        <dbReference type="ARBA" id="ARBA00022741"/>
    </source>
</evidence>
<feature type="domain" description="ABC transporter" evidence="11">
    <location>
        <begin position="407"/>
        <end position="641"/>
    </location>
</feature>
<feature type="domain" description="ABC transmembrane type-1" evidence="12">
    <location>
        <begin position="44"/>
        <end position="330"/>
    </location>
</feature>
<dbReference type="PROSITE" id="PS50893">
    <property type="entry name" value="ABC_TRANSPORTER_2"/>
    <property type="match status" value="1"/>
</dbReference>
<evidence type="ECO:0000256" key="10">
    <source>
        <dbReference type="SAM" id="Phobius"/>
    </source>
</evidence>
<dbReference type="GO" id="GO:0005524">
    <property type="term" value="F:ATP binding"/>
    <property type="evidence" value="ECO:0007669"/>
    <property type="project" value="UniProtKB-KW"/>
</dbReference>
<keyword evidence="7 10" id="KW-1133">Transmembrane helix</keyword>
<evidence type="ECO:0000256" key="3">
    <source>
        <dbReference type="ARBA" id="ARBA00022475"/>
    </source>
</evidence>
<dbReference type="SMART" id="SM00382">
    <property type="entry name" value="AAA"/>
    <property type="match status" value="1"/>
</dbReference>
<feature type="transmembrane region" description="Helical" evidence="10">
    <location>
        <begin position="38"/>
        <end position="61"/>
    </location>
</feature>
<dbReference type="Pfam" id="PF00005">
    <property type="entry name" value="ABC_tran"/>
    <property type="match status" value="1"/>
</dbReference>
<keyword evidence="2" id="KW-0813">Transport</keyword>
<dbReference type="PROSITE" id="PS50929">
    <property type="entry name" value="ABC_TM1F"/>
    <property type="match status" value="1"/>
</dbReference>
<dbReference type="Gene3D" id="3.40.50.300">
    <property type="entry name" value="P-loop containing nucleotide triphosphate hydrolases"/>
    <property type="match status" value="1"/>
</dbReference>
<dbReference type="FunFam" id="3.40.50.300:FF:000287">
    <property type="entry name" value="Multidrug ABC transporter ATP-binding protein"/>
    <property type="match status" value="1"/>
</dbReference>
<evidence type="ECO:0000256" key="4">
    <source>
        <dbReference type="ARBA" id="ARBA00022692"/>
    </source>
</evidence>
<dbReference type="InterPro" id="IPR011527">
    <property type="entry name" value="ABC1_TM_dom"/>
</dbReference>
<evidence type="ECO:0000313" key="14">
    <source>
        <dbReference type="Proteomes" id="UP000823914"/>
    </source>
</evidence>
<evidence type="ECO:0000259" key="12">
    <source>
        <dbReference type="PROSITE" id="PS50929"/>
    </source>
</evidence>
<dbReference type="GO" id="GO:0005886">
    <property type="term" value="C:plasma membrane"/>
    <property type="evidence" value="ECO:0007669"/>
    <property type="project" value="UniProtKB-SubCell"/>
</dbReference>
<keyword evidence="6 13" id="KW-0067">ATP-binding</keyword>
<keyword evidence="3" id="KW-1003">Cell membrane</keyword>
<dbReference type="AlphaFoldDB" id="A0A9E2L3D0"/>
<comment type="caution">
    <text evidence="13">The sequence shown here is derived from an EMBL/GenBank/DDBJ whole genome shotgun (WGS) entry which is preliminary data.</text>
</comment>
<keyword evidence="4 10" id="KW-0812">Transmembrane</keyword>
<evidence type="ECO:0000256" key="1">
    <source>
        <dbReference type="ARBA" id="ARBA00004651"/>
    </source>
</evidence>
<evidence type="ECO:0000313" key="13">
    <source>
        <dbReference type="EMBL" id="MBU3850002.1"/>
    </source>
</evidence>
<dbReference type="SUPFAM" id="SSF90123">
    <property type="entry name" value="ABC transporter transmembrane region"/>
    <property type="match status" value="1"/>
</dbReference>
<dbReference type="SUPFAM" id="SSF52540">
    <property type="entry name" value="P-loop containing nucleoside triphosphate hydrolases"/>
    <property type="match status" value="1"/>
</dbReference>
<dbReference type="Pfam" id="PF00664">
    <property type="entry name" value="ABC_membrane"/>
    <property type="match status" value="1"/>
</dbReference>
<evidence type="ECO:0000259" key="11">
    <source>
        <dbReference type="PROSITE" id="PS50893"/>
    </source>
</evidence>
<feature type="transmembrane region" description="Helical" evidence="10">
    <location>
        <begin position="166"/>
        <end position="183"/>
    </location>
</feature>
<reference evidence="13" key="1">
    <citation type="journal article" date="2021" name="PeerJ">
        <title>Extensive microbial diversity within the chicken gut microbiome revealed by metagenomics and culture.</title>
        <authorList>
            <person name="Gilroy R."/>
            <person name="Ravi A."/>
            <person name="Getino M."/>
            <person name="Pursley I."/>
            <person name="Horton D.L."/>
            <person name="Alikhan N.F."/>
            <person name="Baker D."/>
            <person name="Gharbi K."/>
            <person name="Hall N."/>
            <person name="Watson M."/>
            <person name="Adriaenssens E.M."/>
            <person name="Foster-Nyarko E."/>
            <person name="Jarju S."/>
            <person name="Secka A."/>
            <person name="Antonio M."/>
            <person name="Oren A."/>
            <person name="Chaudhuri R.R."/>
            <person name="La Ragione R."/>
            <person name="Hildebrand F."/>
            <person name="Pallen M.J."/>
        </authorList>
    </citation>
    <scope>NUCLEOTIDE SEQUENCE</scope>
    <source>
        <strain evidence="13">Gambia15-2214</strain>
    </source>
</reference>
<evidence type="ECO:0000256" key="9">
    <source>
        <dbReference type="SAM" id="MobiDB-lite"/>
    </source>
</evidence>
<dbReference type="InterPro" id="IPR039421">
    <property type="entry name" value="Type_1_exporter"/>
</dbReference>
<gene>
    <name evidence="13" type="ORF">IAA16_05510</name>
</gene>
<organism evidence="13 14">
    <name type="scientific">Candidatus Treponema excrementipullorum</name>
    <dbReference type="NCBI Taxonomy" id="2838768"/>
    <lineage>
        <taxon>Bacteria</taxon>
        <taxon>Pseudomonadati</taxon>
        <taxon>Spirochaetota</taxon>
        <taxon>Spirochaetia</taxon>
        <taxon>Spirochaetales</taxon>
        <taxon>Treponemataceae</taxon>
        <taxon>Treponema</taxon>
    </lineage>
</organism>
<dbReference type="Proteomes" id="UP000823914">
    <property type="component" value="Unassembled WGS sequence"/>
</dbReference>
<dbReference type="InterPro" id="IPR003593">
    <property type="entry name" value="AAA+_ATPase"/>
</dbReference>
<sequence length="646" mass="71100">MPPMGNKGHGGHGRGSAGKPKNVRQTLKRLFSYMGGHSILLIPVMLCVLISSGAMIAGTYMLKPALNNYIIPLIGHQNPDLTQFIKLLVTMAVIYLAGVVAGYLNNRLMLILSTSTLFKIRTAMFSHMESLPLRYFDTRTHGEIMSLYTNDTDTLRDMFSQSIPQVLSAILTVTGVFVMMLILSPVLTLLVIAMVIVMFFAVAIIGGRSGKAFRAQQKNIGKVNGYIEEMIEGQKVVKVFNHEEETKAVFAQLNKDLQQSSATANSLANIMMPLMSNISYVNYALTAMVGALLAISGHIDIGTIASFLQYTRSFTMPISQMSQQFNSILNALAGAERIFAMLDEEPETDEGTYTLVNAVELSPEALKHSKETSCPLLTEAYSYTGKWAWKDTAAPEGTPLIPLRGEVVFNDVSFGYVPEKTVLHHINLKAEPGQKIALVGSTGSGKTTITNLLTRFYDIEQGSITFDSIPIEKIKKSALRKSLGMVLQDTHLFTGSVTDNIRFGNPDVSFKQVEQAAKLTNADSFIQHLDEKYNTQLTADGTSISQGQRQLLSIARAAAANPPVLILDEATSSIDTRTESLIEKGMDKLMEGRTVFVIAHRLSTIRNADQILVLEQGNIIERGTHEELLDQKGRYYQLYTGMFELD</sequence>
<dbReference type="Gene3D" id="1.20.1560.10">
    <property type="entry name" value="ABC transporter type 1, transmembrane domain"/>
    <property type="match status" value="2"/>
</dbReference>
<dbReference type="CDD" id="cd18547">
    <property type="entry name" value="ABC_6TM_Tm288_like"/>
    <property type="match status" value="1"/>
</dbReference>
<evidence type="ECO:0000256" key="6">
    <source>
        <dbReference type="ARBA" id="ARBA00022840"/>
    </source>
</evidence>
<dbReference type="CDD" id="cd03254">
    <property type="entry name" value="ABCC_Glucan_exporter_like"/>
    <property type="match status" value="1"/>
</dbReference>
<dbReference type="PANTHER" id="PTHR43394:SF1">
    <property type="entry name" value="ATP-BINDING CASSETTE SUB-FAMILY B MEMBER 10, MITOCHONDRIAL"/>
    <property type="match status" value="1"/>
</dbReference>
<dbReference type="InterPro" id="IPR017871">
    <property type="entry name" value="ABC_transporter-like_CS"/>
</dbReference>
<dbReference type="GO" id="GO:0016887">
    <property type="term" value="F:ATP hydrolysis activity"/>
    <property type="evidence" value="ECO:0007669"/>
    <property type="project" value="InterPro"/>
</dbReference>
<protein>
    <submittedName>
        <fullName evidence="13">ABC transporter ATP-binding protein/permease</fullName>
    </submittedName>
</protein>
<keyword evidence="5" id="KW-0547">Nucleotide-binding</keyword>
<feature type="transmembrane region" description="Helical" evidence="10">
    <location>
        <begin position="81"/>
        <end position="104"/>
    </location>
</feature>
<dbReference type="FunFam" id="1.20.1560.10:FF:000011">
    <property type="entry name" value="Multidrug ABC transporter ATP-binding protein"/>
    <property type="match status" value="1"/>
</dbReference>
<dbReference type="GO" id="GO:0015421">
    <property type="term" value="F:ABC-type oligopeptide transporter activity"/>
    <property type="evidence" value="ECO:0007669"/>
    <property type="project" value="TreeGrafter"/>
</dbReference>
<proteinExistence type="predicted"/>
<dbReference type="InterPro" id="IPR036640">
    <property type="entry name" value="ABC1_TM_sf"/>
</dbReference>
<comment type="subcellular location">
    <subcellularLocation>
        <location evidence="1">Cell membrane</location>
        <topology evidence="1">Multi-pass membrane protein</topology>
    </subcellularLocation>
</comment>
<dbReference type="InterPro" id="IPR003439">
    <property type="entry name" value="ABC_transporter-like_ATP-bd"/>
</dbReference>
<dbReference type="PROSITE" id="PS00211">
    <property type="entry name" value="ABC_TRANSPORTER_1"/>
    <property type="match status" value="1"/>
</dbReference>
<dbReference type="InterPro" id="IPR027417">
    <property type="entry name" value="P-loop_NTPase"/>
</dbReference>
<evidence type="ECO:0000256" key="2">
    <source>
        <dbReference type="ARBA" id="ARBA00022448"/>
    </source>
</evidence>
<accession>A0A9E2L3D0</accession>
<feature type="region of interest" description="Disordered" evidence="9">
    <location>
        <begin position="1"/>
        <end position="21"/>
    </location>
</feature>
<dbReference type="PANTHER" id="PTHR43394">
    <property type="entry name" value="ATP-DEPENDENT PERMEASE MDL1, MITOCHONDRIAL"/>
    <property type="match status" value="1"/>
</dbReference>